<organism evidence="10 11">
    <name type="scientific">Brachionus calyciflorus</name>
    <dbReference type="NCBI Taxonomy" id="104777"/>
    <lineage>
        <taxon>Eukaryota</taxon>
        <taxon>Metazoa</taxon>
        <taxon>Spiralia</taxon>
        <taxon>Gnathifera</taxon>
        <taxon>Rotifera</taxon>
        <taxon>Eurotatoria</taxon>
        <taxon>Monogononta</taxon>
        <taxon>Pseudotrocha</taxon>
        <taxon>Ploima</taxon>
        <taxon>Brachionidae</taxon>
        <taxon>Brachionus</taxon>
    </lineage>
</organism>
<evidence type="ECO:0000256" key="2">
    <source>
        <dbReference type="ARBA" id="ARBA00022692"/>
    </source>
</evidence>
<evidence type="ECO:0000313" key="11">
    <source>
        <dbReference type="Proteomes" id="UP000663879"/>
    </source>
</evidence>
<dbReference type="PROSITE" id="PS50088">
    <property type="entry name" value="ANK_REPEAT"/>
    <property type="match status" value="5"/>
</dbReference>
<dbReference type="SUPFAM" id="SSF48403">
    <property type="entry name" value="Ankyrin repeat"/>
    <property type="match status" value="1"/>
</dbReference>
<keyword evidence="4 8" id="KW-1133">Transmembrane helix</keyword>
<keyword evidence="6 8" id="KW-0472">Membrane</keyword>
<comment type="catalytic activity">
    <reaction evidence="8">
        <text>L-cysteinyl-[protein] + hexadecanoyl-CoA = S-hexadecanoyl-L-cysteinyl-[protein] + CoA</text>
        <dbReference type="Rhea" id="RHEA:36683"/>
        <dbReference type="Rhea" id="RHEA-COMP:10131"/>
        <dbReference type="Rhea" id="RHEA-COMP:11032"/>
        <dbReference type="ChEBI" id="CHEBI:29950"/>
        <dbReference type="ChEBI" id="CHEBI:57287"/>
        <dbReference type="ChEBI" id="CHEBI:57379"/>
        <dbReference type="ChEBI" id="CHEBI:74151"/>
        <dbReference type="EC" id="2.3.1.225"/>
    </reaction>
</comment>
<comment type="caution">
    <text evidence="10">The sequence shown here is derived from an EMBL/GenBank/DDBJ whole genome shotgun (WGS) entry which is preliminary data.</text>
</comment>
<evidence type="ECO:0000256" key="3">
    <source>
        <dbReference type="ARBA" id="ARBA00022737"/>
    </source>
</evidence>
<dbReference type="PROSITE" id="PS50216">
    <property type="entry name" value="DHHC"/>
    <property type="match status" value="1"/>
</dbReference>
<dbReference type="GO" id="GO:0000139">
    <property type="term" value="C:Golgi membrane"/>
    <property type="evidence" value="ECO:0007669"/>
    <property type="project" value="TreeGrafter"/>
</dbReference>
<evidence type="ECO:0000256" key="4">
    <source>
        <dbReference type="ARBA" id="ARBA00022989"/>
    </source>
</evidence>
<feature type="transmembrane region" description="Helical" evidence="8">
    <location>
        <begin position="471"/>
        <end position="491"/>
    </location>
</feature>
<dbReference type="Gene3D" id="1.25.40.20">
    <property type="entry name" value="Ankyrin repeat-containing domain"/>
    <property type="match status" value="2"/>
</dbReference>
<dbReference type="EC" id="2.3.1.225" evidence="8"/>
<feature type="transmembrane region" description="Helical" evidence="8">
    <location>
        <begin position="441"/>
        <end position="459"/>
    </location>
</feature>
<keyword evidence="8" id="KW-0012">Acyltransferase</keyword>
<dbReference type="PROSITE" id="PS50297">
    <property type="entry name" value="ANK_REP_REGION"/>
    <property type="match status" value="5"/>
</dbReference>
<dbReference type="InterPro" id="IPR002110">
    <property type="entry name" value="Ankyrin_rpt"/>
</dbReference>
<dbReference type="Pfam" id="PF00023">
    <property type="entry name" value="Ank"/>
    <property type="match status" value="1"/>
</dbReference>
<evidence type="ECO:0000256" key="7">
    <source>
        <dbReference type="PROSITE-ProRule" id="PRU00023"/>
    </source>
</evidence>
<dbReference type="PANTHER" id="PTHR24161">
    <property type="entry name" value="ANK_REP_REGION DOMAIN-CONTAINING PROTEIN-RELATED"/>
    <property type="match status" value="1"/>
</dbReference>
<feature type="domain" description="Palmitoyltransferase DHHC" evidence="9">
    <location>
        <begin position="395"/>
        <end position="508"/>
    </location>
</feature>
<evidence type="ECO:0000259" key="9">
    <source>
        <dbReference type="Pfam" id="PF01529"/>
    </source>
</evidence>
<dbReference type="PANTHER" id="PTHR24161:SF17">
    <property type="entry name" value="PALMITOYLTRANSFERASE"/>
    <property type="match status" value="1"/>
</dbReference>
<dbReference type="OrthoDB" id="163438at2759"/>
<sequence length="559" mass="64673">MQLQLPHLPNQIDKRIAYIFGDFFQPAKPFKFVKIKDASRMDIEKSKKEIKKKPVDFSTIFGAVRTDRVNLVQNLVSQKGSNILNEYDADGFTPMHWAVYEGSVEIVKYLFDNNAVYDSSSNTAGQTPMHWACAKGRVEMVSLLVENGANLNSKDSKGFTPLITAAQYGNSSLVTYLISRGADIDAEDVNGDNALHWAVYKAHPDVTRLLILFGINPKLIDKFGQTVLHLACLSGNLNIVQQLIEQDCIDSQIRDKNGRRAIELARTRSYSDLVDYLERHEKKKKNQNLQTNIKTFLFGPVGNSKFVFLSIHFLYWFYEYPVYVSRVLPETWSEHTFLNLIFILNTLLMWFFYYSVHLTEPGYLKQNTIEYHSYLKHLLARSQQIDPHEWSRNLARLCHTCKTIKPYRTSHCRACNRCVLAYDHHCPYVQTCIGYKNRPHFFLFVLSTATLQIVSARLIYICFSKSWDQYIYYPACFIVILFGLMVMILTISAASSAITNYTGNEAAKTDKYDYLKDSNGKSRNIFAKGFWYNIKYYFHLVEPSYLETPEYVRHNDFTV</sequence>
<feature type="transmembrane region" description="Helical" evidence="8">
    <location>
        <begin position="337"/>
        <end position="356"/>
    </location>
</feature>
<keyword evidence="8" id="KW-0808">Transferase</keyword>
<evidence type="ECO:0000256" key="8">
    <source>
        <dbReference type="RuleBase" id="RU079119"/>
    </source>
</evidence>
<dbReference type="Pfam" id="PF12796">
    <property type="entry name" value="Ank_2"/>
    <property type="match status" value="2"/>
</dbReference>
<feature type="repeat" description="ANK" evidence="7">
    <location>
        <begin position="90"/>
        <end position="122"/>
    </location>
</feature>
<dbReference type="Proteomes" id="UP000663879">
    <property type="component" value="Unassembled WGS sequence"/>
</dbReference>
<dbReference type="EMBL" id="CAJNOC010003452">
    <property type="protein sequence ID" value="CAF0983294.1"/>
    <property type="molecule type" value="Genomic_DNA"/>
</dbReference>
<protein>
    <recommendedName>
        <fullName evidence="8">Palmitoyltransferase</fullName>
        <ecNumber evidence="8">2.3.1.225</ecNumber>
    </recommendedName>
</protein>
<feature type="repeat" description="ANK" evidence="7">
    <location>
        <begin position="190"/>
        <end position="222"/>
    </location>
</feature>
<accession>A0A814FAU3</accession>
<gene>
    <name evidence="10" type="ORF">OXX778_LOCUS15535</name>
</gene>
<feature type="repeat" description="ANK" evidence="7">
    <location>
        <begin position="124"/>
        <end position="156"/>
    </location>
</feature>
<dbReference type="InterPro" id="IPR001594">
    <property type="entry name" value="Palmitoyltrfase_DHHC"/>
</dbReference>
<evidence type="ECO:0000256" key="1">
    <source>
        <dbReference type="ARBA" id="ARBA00004141"/>
    </source>
</evidence>
<evidence type="ECO:0000256" key="5">
    <source>
        <dbReference type="ARBA" id="ARBA00023043"/>
    </source>
</evidence>
<reference evidence="10" key="1">
    <citation type="submission" date="2021-02" db="EMBL/GenBank/DDBJ databases">
        <authorList>
            <person name="Nowell W R."/>
        </authorList>
    </citation>
    <scope>NUCLEOTIDE SEQUENCE</scope>
    <source>
        <strain evidence="10">Ploen Becks lab</strain>
    </source>
</reference>
<evidence type="ECO:0000313" key="10">
    <source>
        <dbReference type="EMBL" id="CAF0983294.1"/>
    </source>
</evidence>
<comment type="subcellular location">
    <subcellularLocation>
        <location evidence="1">Membrane</location>
        <topology evidence="1">Multi-pass membrane protein</topology>
    </subcellularLocation>
</comment>
<dbReference type="Pfam" id="PF01529">
    <property type="entry name" value="DHHC"/>
    <property type="match status" value="1"/>
</dbReference>
<proteinExistence type="inferred from homology"/>
<comment type="similarity">
    <text evidence="8">Belongs to the DHHC palmitoyltransferase family.</text>
</comment>
<dbReference type="GO" id="GO:0019706">
    <property type="term" value="F:protein-cysteine S-palmitoyltransferase activity"/>
    <property type="evidence" value="ECO:0007669"/>
    <property type="project" value="UniProtKB-EC"/>
</dbReference>
<feature type="repeat" description="ANK" evidence="7">
    <location>
        <begin position="223"/>
        <end position="245"/>
    </location>
</feature>
<dbReference type="AlphaFoldDB" id="A0A814FAU3"/>
<feature type="transmembrane region" description="Helical" evidence="8">
    <location>
        <begin position="295"/>
        <end position="317"/>
    </location>
</feature>
<keyword evidence="2 8" id="KW-0812">Transmembrane</keyword>
<name>A0A814FAU3_9BILA</name>
<dbReference type="SMART" id="SM00248">
    <property type="entry name" value="ANK"/>
    <property type="match status" value="6"/>
</dbReference>
<keyword evidence="3" id="KW-0677">Repeat</keyword>
<dbReference type="PRINTS" id="PR01415">
    <property type="entry name" value="ANKYRIN"/>
</dbReference>
<evidence type="ECO:0000256" key="6">
    <source>
        <dbReference type="ARBA" id="ARBA00023136"/>
    </source>
</evidence>
<dbReference type="InterPro" id="IPR036770">
    <property type="entry name" value="Ankyrin_rpt-contain_sf"/>
</dbReference>
<keyword evidence="11" id="KW-1185">Reference proteome</keyword>
<feature type="repeat" description="ANK" evidence="7">
    <location>
        <begin position="157"/>
        <end position="189"/>
    </location>
</feature>
<keyword evidence="5 7" id="KW-0040">ANK repeat</keyword>
<comment type="domain">
    <text evidence="8">The DHHC domain is required for palmitoyltransferase activity.</text>
</comment>